<accession>A0A4S2N0S3</accession>
<sequence length="266" mass="30065">MANTPIDGGDMELLLQVQGGLELAMAARPYWHFGLMRPAFRLTYYPSCWPSPALVNGAQHGNQPDKWPKAGTGCPNVNTPFPTYFNVKRCGPDELRVIYSLYYQHDGFSNLLIARGHEHDWERVVVIWRRNALTNQWLRSRVLFSMHSGYTAADWDDVSHTFDFANINEANGKGKDGFRVYPGWAKHANFMDRETAWRDSVSQGCGREYRSDNYRYLPRKEDLVLASKGSELGVVLSGFDWGSATGGPWAVEDAICDKDQGGFIQC</sequence>
<proteinExistence type="predicted"/>
<dbReference type="InterPro" id="IPR008701">
    <property type="entry name" value="NPP1"/>
</dbReference>
<evidence type="ECO:0000313" key="2">
    <source>
        <dbReference type="Proteomes" id="UP000298138"/>
    </source>
</evidence>
<dbReference type="OrthoDB" id="10255963at2759"/>
<dbReference type="InParanoid" id="A0A4S2N0S3"/>
<dbReference type="Proteomes" id="UP000298138">
    <property type="component" value="Unassembled WGS sequence"/>
</dbReference>
<gene>
    <name evidence="1" type="ORF">EX30DRAFT_369769</name>
</gene>
<name>A0A4S2N0S3_9PEZI</name>
<organism evidence="1 2">
    <name type="scientific">Ascodesmis nigricans</name>
    <dbReference type="NCBI Taxonomy" id="341454"/>
    <lineage>
        <taxon>Eukaryota</taxon>
        <taxon>Fungi</taxon>
        <taxon>Dikarya</taxon>
        <taxon>Ascomycota</taxon>
        <taxon>Pezizomycotina</taxon>
        <taxon>Pezizomycetes</taxon>
        <taxon>Pezizales</taxon>
        <taxon>Ascodesmidaceae</taxon>
        <taxon>Ascodesmis</taxon>
    </lineage>
</organism>
<keyword evidence="2" id="KW-1185">Reference proteome</keyword>
<protein>
    <submittedName>
        <fullName evidence="1">Uncharacterized protein</fullName>
    </submittedName>
</protein>
<evidence type="ECO:0000313" key="1">
    <source>
        <dbReference type="EMBL" id="TGZ82708.1"/>
    </source>
</evidence>
<reference evidence="1 2" key="1">
    <citation type="submission" date="2019-04" db="EMBL/GenBank/DDBJ databases">
        <title>Comparative genomics and transcriptomics to analyze fruiting body development in filamentous ascomycetes.</title>
        <authorList>
            <consortium name="DOE Joint Genome Institute"/>
            <person name="Lutkenhaus R."/>
            <person name="Traeger S."/>
            <person name="Breuer J."/>
            <person name="Kuo A."/>
            <person name="Lipzen A."/>
            <person name="Pangilinan J."/>
            <person name="Dilworth D."/>
            <person name="Sandor L."/>
            <person name="Poggeler S."/>
            <person name="Barry K."/>
            <person name="Grigoriev I.V."/>
            <person name="Nowrousian M."/>
        </authorList>
    </citation>
    <scope>NUCLEOTIDE SEQUENCE [LARGE SCALE GENOMIC DNA]</scope>
    <source>
        <strain evidence="1 2">CBS 389.68</strain>
    </source>
</reference>
<dbReference type="EMBL" id="ML220114">
    <property type="protein sequence ID" value="TGZ82708.1"/>
    <property type="molecule type" value="Genomic_DNA"/>
</dbReference>
<dbReference type="STRING" id="341454.A0A4S2N0S3"/>
<dbReference type="AlphaFoldDB" id="A0A4S2N0S3"/>
<dbReference type="Pfam" id="PF05630">
    <property type="entry name" value="NPP1"/>
    <property type="match status" value="1"/>
</dbReference>